<accession>A0A1D3RTR8</accession>
<evidence type="ECO:0000313" key="2">
    <source>
        <dbReference type="Proteomes" id="UP000195489"/>
    </source>
</evidence>
<reference evidence="1 2" key="1">
    <citation type="submission" date="2016-08" db="EMBL/GenBank/DDBJ databases">
        <authorList>
            <consortium name="Pathogen Informatics"/>
        </authorList>
    </citation>
    <scope>NUCLEOTIDE SEQUENCE [LARGE SCALE GENOMIC DNA]</scope>
    <source>
        <strain evidence="1 2">CB</strain>
    </source>
</reference>
<dbReference type="Proteomes" id="UP000195489">
    <property type="component" value="Chromosome 8"/>
</dbReference>
<proteinExistence type="predicted"/>
<dbReference type="EMBL" id="LT608160">
    <property type="protein sequence ID" value="SCN59625.1"/>
    <property type="molecule type" value="Genomic_DNA"/>
</dbReference>
<sequence length="79" mass="8918">MRILYFNSFISISFGDSSLSFFSKNIFKKVEQAGNVGNAGNAENAENVENVENVENAEKFIAIKIWQIFNYVVINPHSI</sequence>
<dbReference type="AlphaFoldDB" id="A0A1D3RTR8"/>
<gene>
    <name evidence="1" type="ORF">PCHCB_000161900</name>
</gene>
<organism evidence="1 2">
    <name type="scientific">Plasmodium chabaudi chabaudi</name>
    <dbReference type="NCBI Taxonomy" id="31271"/>
    <lineage>
        <taxon>Eukaryota</taxon>
        <taxon>Sar</taxon>
        <taxon>Alveolata</taxon>
        <taxon>Apicomplexa</taxon>
        <taxon>Aconoidasida</taxon>
        <taxon>Haemosporida</taxon>
        <taxon>Plasmodiidae</taxon>
        <taxon>Plasmodium</taxon>
        <taxon>Plasmodium (Vinckeia)</taxon>
    </lineage>
</organism>
<protein>
    <submittedName>
        <fullName evidence="1">Uncharacterized protein</fullName>
    </submittedName>
</protein>
<evidence type="ECO:0000313" key="1">
    <source>
        <dbReference type="EMBL" id="SCN59625.1"/>
    </source>
</evidence>
<name>A0A1D3RTR8_PLACU</name>